<keyword evidence="7" id="KW-1185">Reference proteome</keyword>
<evidence type="ECO:0000313" key="6">
    <source>
        <dbReference type="EMBL" id="CAK8692437.1"/>
    </source>
</evidence>
<proteinExistence type="predicted"/>
<dbReference type="Pfam" id="PF16696">
    <property type="entry name" value="ZFYVE21_C"/>
    <property type="match status" value="1"/>
</dbReference>
<sequence>MKMEGRKLSKSASGLRVIPVSDAYASPFALAEPAWVPDNEVTTCCSCNKPFGFFNRKHHCRRCGQCFCDQCCHHVISLKRMYFVDPVRHCYDCAVTSKAEEEFYNKTMKLLVAGSDFAVHDKSDELIGQYKCHLTTDHRYIQFHEFKVANTSSELKPPRVPLVKITEVKFATCEVEDEKIPCGFTVKFKDEEDSAIIHELKFSSIDKKASVHWLACIQKAFKLLYETREK</sequence>
<dbReference type="InterPro" id="IPR013083">
    <property type="entry name" value="Znf_RING/FYVE/PHD"/>
</dbReference>
<dbReference type="InterPro" id="IPR038632">
    <property type="entry name" value="ZFYVE21_C_sf"/>
</dbReference>
<keyword evidence="2 4" id="KW-0863">Zinc-finger</keyword>
<dbReference type="PANTHER" id="PTHR39490:SF8">
    <property type="entry name" value="ZINC FINGER FYVE DOMAIN-CONTAINING PROTEIN 21"/>
    <property type="match status" value="1"/>
</dbReference>
<dbReference type="SUPFAM" id="SSF57903">
    <property type="entry name" value="FYVE/PHD zinc finger"/>
    <property type="match status" value="1"/>
</dbReference>
<evidence type="ECO:0000256" key="4">
    <source>
        <dbReference type="PROSITE-ProRule" id="PRU00091"/>
    </source>
</evidence>
<feature type="domain" description="FYVE-type" evidence="5">
    <location>
        <begin position="38"/>
        <end position="98"/>
    </location>
</feature>
<evidence type="ECO:0000259" key="5">
    <source>
        <dbReference type="PROSITE" id="PS50178"/>
    </source>
</evidence>
<dbReference type="CDD" id="cd15727">
    <property type="entry name" value="FYVE_ZF21"/>
    <property type="match status" value="1"/>
</dbReference>
<dbReference type="InterPro" id="IPR052113">
    <property type="entry name" value="FYVE-type_Zinc_Finger"/>
</dbReference>
<dbReference type="Pfam" id="PF01363">
    <property type="entry name" value="FYVE"/>
    <property type="match status" value="1"/>
</dbReference>
<dbReference type="SMART" id="SM00064">
    <property type="entry name" value="FYVE"/>
    <property type="match status" value="1"/>
</dbReference>
<evidence type="ECO:0000256" key="1">
    <source>
        <dbReference type="ARBA" id="ARBA00022723"/>
    </source>
</evidence>
<dbReference type="InterPro" id="IPR032031">
    <property type="entry name" value="ZFYVE21_C"/>
</dbReference>
<evidence type="ECO:0000313" key="7">
    <source>
        <dbReference type="Proteomes" id="UP001642483"/>
    </source>
</evidence>
<organism evidence="6 7">
    <name type="scientific">Clavelina lepadiformis</name>
    <name type="common">Light-bulb sea squirt</name>
    <name type="synonym">Ascidia lepadiformis</name>
    <dbReference type="NCBI Taxonomy" id="159417"/>
    <lineage>
        <taxon>Eukaryota</taxon>
        <taxon>Metazoa</taxon>
        <taxon>Chordata</taxon>
        <taxon>Tunicata</taxon>
        <taxon>Ascidiacea</taxon>
        <taxon>Aplousobranchia</taxon>
        <taxon>Clavelinidae</taxon>
        <taxon>Clavelina</taxon>
    </lineage>
</organism>
<reference evidence="6 7" key="1">
    <citation type="submission" date="2024-02" db="EMBL/GenBank/DDBJ databases">
        <authorList>
            <person name="Daric V."/>
            <person name="Darras S."/>
        </authorList>
    </citation>
    <scope>NUCLEOTIDE SEQUENCE [LARGE SCALE GENOMIC DNA]</scope>
</reference>
<comment type="caution">
    <text evidence="6">The sequence shown here is derived from an EMBL/GenBank/DDBJ whole genome shotgun (WGS) entry which is preliminary data.</text>
</comment>
<keyword evidence="3" id="KW-0862">Zinc</keyword>
<keyword evidence="1" id="KW-0479">Metal-binding</keyword>
<dbReference type="InterPro" id="IPR011011">
    <property type="entry name" value="Znf_FYVE_PHD"/>
</dbReference>
<dbReference type="InterPro" id="IPR017455">
    <property type="entry name" value="Znf_FYVE-rel"/>
</dbReference>
<dbReference type="PANTHER" id="PTHR39490">
    <property type="entry name" value="ARRESTIN DOMAIN-CONTAINING PROTEIN D"/>
    <property type="match status" value="1"/>
</dbReference>
<dbReference type="Gene3D" id="3.30.40.10">
    <property type="entry name" value="Zinc/RING finger domain, C3HC4 (zinc finger)"/>
    <property type="match status" value="1"/>
</dbReference>
<dbReference type="InterPro" id="IPR000306">
    <property type="entry name" value="Znf_FYVE"/>
</dbReference>
<dbReference type="EMBL" id="CAWYQH010000130">
    <property type="protein sequence ID" value="CAK8692437.1"/>
    <property type="molecule type" value="Genomic_DNA"/>
</dbReference>
<name>A0ABP0GL35_CLALP</name>
<dbReference type="PROSITE" id="PS50178">
    <property type="entry name" value="ZF_FYVE"/>
    <property type="match status" value="1"/>
</dbReference>
<evidence type="ECO:0000256" key="3">
    <source>
        <dbReference type="ARBA" id="ARBA00022833"/>
    </source>
</evidence>
<dbReference type="Gene3D" id="2.30.29.160">
    <property type="entry name" value="Zinc finger FYVE domain-containing protein 21, C-terminal"/>
    <property type="match status" value="1"/>
</dbReference>
<dbReference type="Proteomes" id="UP001642483">
    <property type="component" value="Unassembled WGS sequence"/>
</dbReference>
<accession>A0ABP0GL35</accession>
<evidence type="ECO:0000256" key="2">
    <source>
        <dbReference type="ARBA" id="ARBA00022771"/>
    </source>
</evidence>
<protein>
    <recommendedName>
        <fullName evidence="5">FYVE-type domain-containing protein</fullName>
    </recommendedName>
</protein>
<gene>
    <name evidence="6" type="ORF">CVLEPA_LOCUS25703</name>
</gene>